<dbReference type="InterPro" id="IPR021109">
    <property type="entry name" value="Peptidase_aspartic_dom_sf"/>
</dbReference>
<keyword evidence="5" id="KW-0808">Transferase</keyword>
<evidence type="ECO:0000313" key="6">
    <source>
        <dbReference type="Proteomes" id="UP001151760"/>
    </source>
</evidence>
<dbReference type="Pfam" id="PF17919">
    <property type="entry name" value="RT_RNaseH_2"/>
    <property type="match status" value="1"/>
</dbReference>
<feature type="domain" description="Reverse transcriptase/retrotransposon-derived protein RNase H-like" evidence="3">
    <location>
        <begin position="519"/>
        <end position="600"/>
    </location>
</feature>
<reference evidence="5" key="2">
    <citation type="submission" date="2022-01" db="EMBL/GenBank/DDBJ databases">
        <authorList>
            <person name="Yamashiro T."/>
            <person name="Shiraishi A."/>
            <person name="Satake H."/>
            <person name="Nakayama K."/>
        </authorList>
    </citation>
    <scope>NUCLEOTIDE SEQUENCE</scope>
</reference>
<keyword evidence="1" id="KW-0175">Coiled coil</keyword>
<evidence type="ECO:0000259" key="3">
    <source>
        <dbReference type="Pfam" id="PF17919"/>
    </source>
</evidence>
<feature type="coiled-coil region" evidence="1">
    <location>
        <begin position="829"/>
        <end position="896"/>
    </location>
</feature>
<dbReference type="Pfam" id="PF24626">
    <property type="entry name" value="SH3_Tf2-1"/>
    <property type="match status" value="1"/>
</dbReference>
<dbReference type="GO" id="GO:0003964">
    <property type="term" value="F:RNA-directed DNA polymerase activity"/>
    <property type="evidence" value="ECO:0007669"/>
    <property type="project" value="UniProtKB-KW"/>
</dbReference>
<dbReference type="Gene3D" id="3.30.420.10">
    <property type="entry name" value="Ribonuclease H-like superfamily/Ribonuclease H"/>
    <property type="match status" value="2"/>
</dbReference>
<feature type="compositionally biased region" description="Basic residues" evidence="2">
    <location>
        <begin position="237"/>
        <end position="248"/>
    </location>
</feature>
<dbReference type="InterPro" id="IPR012337">
    <property type="entry name" value="RNaseH-like_sf"/>
</dbReference>
<keyword evidence="6" id="KW-1185">Reference proteome</keyword>
<dbReference type="EMBL" id="BQNB010014391">
    <property type="protein sequence ID" value="GJT27607.1"/>
    <property type="molecule type" value="Genomic_DNA"/>
</dbReference>
<feature type="region of interest" description="Disordered" evidence="2">
    <location>
        <begin position="237"/>
        <end position="272"/>
    </location>
</feature>
<dbReference type="Pfam" id="PF08284">
    <property type="entry name" value="RVP_2"/>
    <property type="match status" value="1"/>
</dbReference>
<reference evidence="5" key="1">
    <citation type="journal article" date="2022" name="Int. J. Mol. Sci.">
        <title>Draft Genome of Tanacetum Coccineum: Genomic Comparison of Closely Related Tanacetum-Family Plants.</title>
        <authorList>
            <person name="Yamashiro T."/>
            <person name="Shiraishi A."/>
            <person name="Nakayama K."/>
            <person name="Satake H."/>
        </authorList>
    </citation>
    <scope>NUCLEOTIDE SEQUENCE</scope>
</reference>
<keyword evidence="5" id="KW-0695">RNA-directed DNA polymerase</keyword>
<feature type="compositionally biased region" description="Basic and acidic residues" evidence="2">
    <location>
        <begin position="253"/>
        <end position="264"/>
    </location>
</feature>
<evidence type="ECO:0000313" key="5">
    <source>
        <dbReference type="EMBL" id="GJT27607.1"/>
    </source>
</evidence>
<organism evidence="5 6">
    <name type="scientific">Tanacetum coccineum</name>
    <dbReference type="NCBI Taxonomy" id="301880"/>
    <lineage>
        <taxon>Eukaryota</taxon>
        <taxon>Viridiplantae</taxon>
        <taxon>Streptophyta</taxon>
        <taxon>Embryophyta</taxon>
        <taxon>Tracheophyta</taxon>
        <taxon>Spermatophyta</taxon>
        <taxon>Magnoliopsida</taxon>
        <taxon>eudicotyledons</taxon>
        <taxon>Gunneridae</taxon>
        <taxon>Pentapetalae</taxon>
        <taxon>asterids</taxon>
        <taxon>campanulids</taxon>
        <taxon>Asterales</taxon>
        <taxon>Asteraceae</taxon>
        <taxon>Asteroideae</taxon>
        <taxon>Anthemideae</taxon>
        <taxon>Anthemidinae</taxon>
        <taxon>Tanacetum</taxon>
    </lineage>
</organism>
<proteinExistence type="predicted"/>
<gene>
    <name evidence="5" type="ORF">Tco_0907882</name>
</gene>
<dbReference type="PANTHER" id="PTHR45835:SF99">
    <property type="entry name" value="CHROMO DOMAIN-CONTAINING PROTEIN-RELATED"/>
    <property type="match status" value="1"/>
</dbReference>
<dbReference type="Gene3D" id="2.40.70.10">
    <property type="entry name" value="Acid Proteases"/>
    <property type="match status" value="1"/>
</dbReference>
<keyword evidence="5" id="KW-0548">Nucleotidyltransferase</keyword>
<dbReference type="SUPFAM" id="SSF56672">
    <property type="entry name" value="DNA/RNA polymerases"/>
    <property type="match status" value="1"/>
</dbReference>
<evidence type="ECO:0000259" key="4">
    <source>
        <dbReference type="Pfam" id="PF24626"/>
    </source>
</evidence>
<feature type="domain" description="Tf2-1-like SH3-like" evidence="4">
    <location>
        <begin position="13"/>
        <end position="77"/>
    </location>
</feature>
<dbReference type="InterPro" id="IPR056924">
    <property type="entry name" value="SH3_Tf2-1"/>
</dbReference>
<evidence type="ECO:0000256" key="2">
    <source>
        <dbReference type="SAM" id="MobiDB-lite"/>
    </source>
</evidence>
<dbReference type="InterPro" id="IPR041577">
    <property type="entry name" value="RT_RNaseH_2"/>
</dbReference>
<accession>A0ABQ5CLZ6</accession>
<dbReference type="SUPFAM" id="SSF53098">
    <property type="entry name" value="Ribonuclease H-like"/>
    <property type="match status" value="1"/>
</dbReference>
<dbReference type="Proteomes" id="UP001151760">
    <property type="component" value="Unassembled WGS sequence"/>
</dbReference>
<protein>
    <submittedName>
        <fullName evidence="5">Reverse transcriptase domain-containing protein</fullName>
    </submittedName>
</protein>
<dbReference type="PANTHER" id="PTHR45835">
    <property type="entry name" value="YALI0A06105P"/>
    <property type="match status" value="1"/>
</dbReference>
<sequence length="934" mass="107728">MVRGRNLLEFSVGNHVLLKVSPWKGMVRFGKKGKLAPRLVGPFEITKRIGTMAYQLRLPQELNGVHDTFHVSNLKKCLVDPTLQIPLEEILVYVKLNFEIEEPVEILEREIKKLKWNRIPIVKIGPEVDRGNGSEWRALTSPNFFTRSIAQQFQNLLPTIIAQVGNHASNIQGEVRNVSMNKGRRRLFIQGVFETGNRVLVSHDGWSWPCTYTDRFHELARLVPHLVTLENKRIKRNGYLRKNTKKRGNGGEPSRDGNVKDNNKRSRTGRAFATTTNPVKKEYTGSAPKCTNYNFHHNLKTPCCMCPNYNCFGHFAKDCRARPRMVNPLNARNPTAARRPCFECSGTDHNKAACRRGNNSNPVRGRAFMMGGEETRQDLNIVTDPSNLGFSYEIEIANKQLVEINKVIRGCKLEIEGHTFDIDLIPFGHGCFDVIVGMDWLSRHKAEIVCHEKVVRIPLPRREMIRVLRERPEEKAKHLMSAKAEGQKLKGIIVVRNFSEFLGHVINDDGIHVDLSKIEAVKNWEALEPHQKTEDFMVYYDASCQGLGCVLMQRGKVIAYASRQLKIHKKNYTTHDLELGAVVFSLKIWRHYFFSATTTVKFATILSSVKDKILAAQNEASEAVNAPAEMLRGLDETLIMDKAYKSKYSVHPGADKMYYDIRDMYWWLRPSGLLHQPEIPEWKWERIAMDFVMKLPRTSSRHDSIWVIMDRLTKSAHFLSMRDDFKMDKLALNEISMQEALGTQLDMSTAYHPQSERTIQTMKDMLKACVLDLGGSWDVHLPLVKFSYNNSYHSCIRCALFKALYGRKYRSPILWAKVGEGLLIGPEIVQETTEKISHIKDSLKAARERYKNYADKKRKPFRIQIPLEGIQVDAKLNIVEEPLEILEREIKKLKRSRILIVKVRWNSKRRPEYTWEREDQMKFKYPHLFNSSSN</sequence>
<name>A0ABQ5CLZ6_9ASTR</name>
<comment type="caution">
    <text evidence="5">The sequence shown here is derived from an EMBL/GenBank/DDBJ whole genome shotgun (WGS) entry which is preliminary data.</text>
</comment>
<dbReference type="InterPro" id="IPR043502">
    <property type="entry name" value="DNA/RNA_pol_sf"/>
</dbReference>
<evidence type="ECO:0000256" key="1">
    <source>
        <dbReference type="SAM" id="Coils"/>
    </source>
</evidence>
<dbReference type="InterPro" id="IPR036397">
    <property type="entry name" value="RNaseH_sf"/>
</dbReference>